<dbReference type="EMBL" id="JABWTA010000001">
    <property type="protein sequence ID" value="NVE94331.1"/>
    <property type="molecule type" value="Genomic_DNA"/>
</dbReference>
<evidence type="ECO:0000313" key="6">
    <source>
        <dbReference type="EMBL" id="NVE94331.1"/>
    </source>
</evidence>
<dbReference type="GO" id="GO:0016020">
    <property type="term" value="C:membrane"/>
    <property type="evidence" value="ECO:0007669"/>
    <property type="project" value="UniProtKB-SubCell"/>
</dbReference>
<keyword evidence="3 5" id="KW-1133">Transmembrane helix</keyword>
<evidence type="ECO:0000256" key="5">
    <source>
        <dbReference type="SAM" id="Phobius"/>
    </source>
</evidence>
<dbReference type="AlphaFoldDB" id="A0A850HBF3"/>
<feature type="transmembrane region" description="Helical" evidence="5">
    <location>
        <begin position="122"/>
        <end position="144"/>
    </location>
</feature>
<keyword evidence="4 5" id="KW-0472">Membrane</keyword>
<proteinExistence type="predicted"/>
<evidence type="ECO:0000313" key="7">
    <source>
        <dbReference type="Proteomes" id="UP000546031"/>
    </source>
</evidence>
<gene>
    <name evidence="6" type="ORF">HUO12_05395</name>
</gene>
<name>A0A850HBF3_9SPHN</name>
<comment type="subcellular location">
    <subcellularLocation>
        <location evidence="1">Membrane</location>
    </subcellularLocation>
</comment>
<dbReference type="InterPro" id="IPR023352">
    <property type="entry name" value="MAPEG-like_dom_sf"/>
</dbReference>
<evidence type="ECO:0000256" key="1">
    <source>
        <dbReference type="ARBA" id="ARBA00004370"/>
    </source>
</evidence>
<keyword evidence="7" id="KW-1185">Reference proteome</keyword>
<evidence type="ECO:0000256" key="4">
    <source>
        <dbReference type="ARBA" id="ARBA00023136"/>
    </source>
</evidence>
<evidence type="ECO:0000256" key="3">
    <source>
        <dbReference type="ARBA" id="ARBA00022989"/>
    </source>
</evidence>
<keyword evidence="2 5" id="KW-0812">Transmembrane</keyword>
<evidence type="ECO:0000256" key="2">
    <source>
        <dbReference type="ARBA" id="ARBA00022692"/>
    </source>
</evidence>
<dbReference type="SUPFAM" id="SSF161084">
    <property type="entry name" value="MAPEG domain-like"/>
    <property type="match status" value="1"/>
</dbReference>
<dbReference type="RefSeq" id="WP_176272616.1">
    <property type="nucleotide sequence ID" value="NZ_JABWTA010000001.1"/>
</dbReference>
<sequence length="148" mass="16536">MSGMQILQPVVALAIWTMIMWAWMYATRIPAMSKAQDIPEPSKLVGTTGAQLRKQLPDRVNWKADNYNHLHEQPTVFYAIAIVLAVVGQGDGMNALLAWIYVGLRVAHSLVQVTANKVMVRFVLFALSSVVLIALIFHATIFTFDIHM</sequence>
<dbReference type="InterPro" id="IPR001129">
    <property type="entry name" value="Membr-assoc_MAPEG"/>
</dbReference>
<organism evidence="6 7">
    <name type="scientific">Altererythrobacter lutimaris</name>
    <dbReference type="NCBI Taxonomy" id="2743979"/>
    <lineage>
        <taxon>Bacteria</taxon>
        <taxon>Pseudomonadati</taxon>
        <taxon>Pseudomonadota</taxon>
        <taxon>Alphaproteobacteria</taxon>
        <taxon>Sphingomonadales</taxon>
        <taxon>Erythrobacteraceae</taxon>
        <taxon>Altererythrobacter</taxon>
    </lineage>
</organism>
<accession>A0A850HBF3</accession>
<feature type="transmembrane region" description="Helical" evidence="5">
    <location>
        <begin position="6"/>
        <end position="26"/>
    </location>
</feature>
<dbReference type="Pfam" id="PF01124">
    <property type="entry name" value="MAPEG"/>
    <property type="match status" value="1"/>
</dbReference>
<protein>
    <submittedName>
        <fullName evidence="6">MAPEG family protein</fullName>
    </submittedName>
</protein>
<feature type="transmembrane region" description="Helical" evidence="5">
    <location>
        <begin position="76"/>
        <end position="102"/>
    </location>
</feature>
<reference evidence="6 7" key="1">
    <citation type="submission" date="2020-06" db="EMBL/GenBank/DDBJ databases">
        <title>Altererythrobacter lutimaris sp. nov., a marine bacterium isolated from a tidal flat.</title>
        <authorList>
            <person name="Kim D."/>
            <person name="Yoo Y."/>
            <person name="Kim J.-J."/>
        </authorList>
    </citation>
    <scope>NUCLEOTIDE SEQUENCE [LARGE SCALE GENOMIC DNA]</scope>
    <source>
        <strain evidence="6 7">JGD-16</strain>
    </source>
</reference>
<dbReference type="Gene3D" id="1.20.120.550">
    <property type="entry name" value="Membrane associated eicosanoid/glutathione metabolism-like domain"/>
    <property type="match status" value="1"/>
</dbReference>
<dbReference type="Proteomes" id="UP000546031">
    <property type="component" value="Unassembled WGS sequence"/>
</dbReference>
<comment type="caution">
    <text evidence="6">The sequence shown here is derived from an EMBL/GenBank/DDBJ whole genome shotgun (WGS) entry which is preliminary data.</text>
</comment>